<dbReference type="Pfam" id="PF00717">
    <property type="entry name" value="Peptidase_S24"/>
    <property type="match status" value="1"/>
</dbReference>
<comment type="caution">
    <text evidence="9">The sequence shown here is derived from an EMBL/GenBank/DDBJ whole genome shotgun (WGS) entry which is preliminary data.</text>
</comment>
<gene>
    <name evidence="9" type="primary">umuD</name>
    <name evidence="9" type="ORF">H0A36_17690</name>
</gene>
<evidence type="ECO:0000313" key="10">
    <source>
        <dbReference type="Proteomes" id="UP000569732"/>
    </source>
</evidence>
<dbReference type="InterPro" id="IPR015927">
    <property type="entry name" value="Peptidase_S24_S26A/B/C"/>
</dbReference>
<feature type="domain" description="Peptidase S24/S26A/S26B/S26C" evidence="8">
    <location>
        <begin position="21"/>
        <end position="137"/>
    </location>
</feature>
<dbReference type="GO" id="GO:0006281">
    <property type="term" value="P:DNA repair"/>
    <property type="evidence" value="ECO:0007669"/>
    <property type="project" value="UniProtKB-KW"/>
</dbReference>
<dbReference type="GO" id="GO:0003677">
    <property type="term" value="F:DNA binding"/>
    <property type="evidence" value="ECO:0007669"/>
    <property type="project" value="InterPro"/>
</dbReference>
<dbReference type="PANTHER" id="PTHR33516:SF2">
    <property type="entry name" value="LEXA REPRESSOR-RELATED"/>
    <property type="match status" value="1"/>
</dbReference>
<keyword evidence="4 7" id="KW-0068">Autocatalytic cleavage</keyword>
<dbReference type="GO" id="GO:0009432">
    <property type="term" value="P:SOS response"/>
    <property type="evidence" value="ECO:0007669"/>
    <property type="project" value="UniProtKB-KW"/>
</dbReference>
<dbReference type="Gene3D" id="2.10.109.10">
    <property type="entry name" value="Umud Fragment, subunit A"/>
    <property type="match status" value="1"/>
</dbReference>
<reference evidence="9 10" key="1">
    <citation type="submission" date="2020-07" db="EMBL/GenBank/DDBJ databases">
        <title>Endozoicomonas sp. nov., isolated from sediment.</title>
        <authorList>
            <person name="Gu T."/>
        </authorList>
    </citation>
    <scope>NUCLEOTIDE SEQUENCE [LARGE SCALE GENOMIC DNA]</scope>
    <source>
        <strain evidence="9 10">SM1973</strain>
    </source>
</reference>
<accession>A0A853I1J9</accession>
<dbReference type="InterPro" id="IPR006197">
    <property type="entry name" value="Peptidase_S24_LexA"/>
</dbReference>
<keyword evidence="2" id="KW-0227">DNA damage</keyword>
<evidence type="ECO:0000256" key="1">
    <source>
        <dbReference type="ARBA" id="ARBA00007484"/>
    </source>
</evidence>
<keyword evidence="6" id="KW-0742">SOS response</keyword>
<dbReference type="InterPro" id="IPR050077">
    <property type="entry name" value="LexA_repressor"/>
</dbReference>
<keyword evidence="3 7" id="KW-0378">Hydrolase</keyword>
<dbReference type="InterPro" id="IPR036286">
    <property type="entry name" value="LexA/Signal_pep-like_sf"/>
</dbReference>
<evidence type="ECO:0000256" key="5">
    <source>
        <dbReference type="ARBA" id="ARBA00023204"/>
    </source>
</evidence>
<evidence type="ECO:0000313" key="9">
    <source>
        <dbReference type="EMBL" id="NYZ67850.1"/>
    </source>
</evidence>
<dbReference type="AlphaFoldDB" id="A0A853I1J9"/>
<dbReference type="RefSeq" id="WP_180569872.1">
    <property type="nucleotide sequence ID" value="NZ_JACCKB010000030.1"/>
</dbReference>
<keyword evidence="9" id="KW-0808">Transferase</keyword>
<sequence>MDIESISPAKVIDTNELQTSPLYEYQVPAGFPSPATDFAASEVNLHDYLVKHQAATFFVRAKGDSMIDGRIQSDDLLVVDRSLEAKSGNIVIAALDGDLTVKQLKIKGARSWLVPMNPKFSPIELKEQDCMIWGVVVYIIHKSYP</sequence>
<dbReference type="EMBL" id="JACCKB010000030">
    <property type="protein sequence ID" value="NYZ67850.1"/>
    <property type="molecule type" value="Genomic_DNA"/>
</dbReference>
<evidence type="ECO:0000259" key="8">
    <source>
        <dbReference type="Pfam" id="PF00717"/>
    </source>
</evidence>
<dbReference type="GO" id="GO:0003887">
    <property type="term" value="F:DNA-directed DNA polymerase activity"/>
    <property type="evidence" value="ECO:0007669"/>
    <property type="project" value="UniProtKB-EC"/>
</dbReference>
<dbReference type="EC" id="2.7.7.7" evidence="9"/>
<evidence type="ECO:0000256" key="6">
    <source>
        <dbReference type="ARBA" id="ARBA00023236"/>
    </source>
</evidence>
<dbReference type="PRINTS" id="PR00726">
    <property type="entry name" value="LEXASERPTASE"/>
</dbReference>
<name>A0A853I1J9_9GAMM</name>
<evidence type="ECO:0000256" key="2">
    <source>
        <dbReference type="ARBA" id="ARBA00022763"/>
    </source>
</evidence>
<evidence type="ECO:0000256" key="4">
    <source>
        <dbReference type="ARBA" id="ARBA00022813"/>
    </source>
</evidence>
<evidence type="ECO:0000256" key="7">
    <source>
        <dbReference type="RuleBase" id="RU003991"/>
    </source>
</evidence>
<protein>
    <submittedName>
        <fullName evidence="9">Translesion error-prone DNA polymerase V autoproteolytic subunit</fullName>
        <ecNumber evidence="9">2.7.7.7</ecNumber>
    </submittedName>
</protein>
<dbReference type="SUPFAM" id="SSF51306">
    <property type="entry name" value="LexA/Signal peptidase"/>
    <property type="match status" value="1"/>
</dbReference>
<dbReference type="NCBIfam" id="NF007621">
    <property type="entry name" value="PRK10276.1"/>
    <property type="match status" value="1"/>
</dbReference>
<comment type="similarity">
    <text evidence="1 7">Belongs to the peptidase S24 family.</text>
</comment>
<keyword evidence="10" id="KW-1185">Reference proteome</keyword>
<dbReference type="InterPro" id="IPR039418">
    <property type="entry name" value="LexA-like"/>
</dbReference>
<dbReference type="Proteomes" id="UP000569732">
    <property type="component" value="Unassembled WGS sequence"/>
</dbReference>
<proteinExistence type="inferred from homology"/>
<keyword evidence="5" id="KW-0234">DNA repair</keyword>
<evidence type="ECO:0000256" key="3">
    <source>
        <dbReference type="ARBA" id="ARBA00022801"/>
    </source>
</evidence>
<dbReference type="GO" id="GO:0006355">
    <property type="term" value="P:regulation of DNA-templated transcription"/>
    <property type="evidence" value="ECO:0007669"/>
    <property type="project" value="InterPro"/>
</dbReference>
<dbReference type="PANTHER" id="PTHR33516">
    <property type="entry name" value="LEXA REPRESSOR"/>
    <property type="match status" value="1"/>
</dbReference>
<organism evidence="9 10">
    <name type="scientific">Spartinivicinus marinus</name>
    <dbReference type="NCBI Taxonomy" id="2994442"/>
    <lineage>
        <taxon>Bacteria</taxon>
        <taxon>Pseudomonadati</taxon>
        <taxon>Pseudomonadota</taxon>
        <taxon>Gammaproteobacteria</taxon>
        <taxon>Oceanospirillales</taxon>
        <taxon>Zooshikellaceae</taxon>
        <taxon>Spartinivicinus</taxon>
    </lineage>
</organism>
<keyword evidence="9" id="KW-0548">Nucleotidyltransferase</keyword>
<dbReference type="GO" id="GO:0016787">
    <property type="term" value="F:hydrolase activity"/>
    <property type="evidence" value="ECO:0007669"/>
    <property type="project" value="UniProtKB-KW"/>
</dbReference>
<dbReference type="CDD" id="cd06529">
    <property type="entry name" value="S24_LexA-like"/>
    <property type="match status" value="1"/>
</dbReference>